<comment type="similarity">
    <text evidence="1">Belongs to the AFG1 ATPase family.</text>
</comment>
<dbReference type="Proteomes" id="UP000823046">
    <property type="component" value="Unassembled WGS sequence"/>
</dbReference>
<sequence>MLAFASYRFCTLSHPSRIVSHSGNSFFLAFLPSRGICWSLPRCLHSLHGVHTPSSWNSSRPLIFRFYGTSTQSGQNGSTSSQTLYNHYDNLVKAEKLEPQESQLHLIAKLQILSDEIEALYSNKETKSKPSVPMDKTSSSNTYASPSTTKNDISSAGLMGRIFQPFSFFNGISDTPPLEEEEMKVLPFLKGLYIYGGVGQGKTMIMDAFYDTLKIEKKQRSHFHQFMQDIHQVWFC</sequence>
<name>A0ABQ7J879_9APIC</name>
<evidence type="ECO:0000313" key="5">
    <source>
        <dbReference type="EMBL" id="KAF8820173.1"/>
    </source>
</evidence>
<proteinExistence type="inferred from homology"/>
<accession>A0ABQ7J879</accession>
<dbReference type="EMBL" id="JADAQX010000456">
    <property type="protein sequence ID" value="KAF8820173.1"/>
    <property type="molecule type" value="Genomic_DNA"/>
</dbReference>
<dbReference type="Gene3D" id="3.40.50.300">
    <property type="entry name" value="P-loop containing nucleotide triphosphate hydrolases"/>
    <property type="match status" value="1"/>
</dbReference>
<keyword evidence="2" id="KW-0547">Nucleotide-binding</keyword>
<feature type="region of interest" description="Disordered" evidence="4">
    <location>
        <begin position="124"/>
        <end position="150"/>
    </location>
</feature>
<dbReference type="InterPro" id="IPR027417">
    <property type="entry name" value="P-loop_NTPase"/>
</dbReference>
<keyword evidence="6" id="KW-1185">Reference proteome</keyword>
<feature type="compositionally biased region" description="Polar residues" evidence="4">
    <location>
        <begin position="136"/>
        <end position="150"/>
    </location>
</feature>
<evidence type="ECO:0000256" key="2">
    <source>
        <dbReference type="ARBA" id="ARBA00022741"/>
    </source>
</evidence>
<protein>
    <submittedName>
        <fullName evidence="5">Uncharacterized protein</fullName>
    </submittedName>
</protein>
<dbReference type="PANTHER" id="PTHR12169:SF6">
    <property type="entry name" value="AFG1-LIKE ATPASE"/>
    <property type="match status" value="1"/>
</dbReference>
<evidence type="ECO:0000256" key="3">
    <source>
        <dbReference type="ARBA" id="ARBA00022840"/>
    </source>
</evidence>
<evidence type="ECO:0000256" key="4">
    <source>
        <dbReference type="SAM" id="MobiDB-lite"/>
    </source>
</evidence>
<gene>
    <name evidence="5" type="ORF">IE077_003476</name>
</gene>
<comment type="caution">
    <text evidence="5">The sequence shown here is derived from an EMBL/GenBank/DDBJ whole genome shotgun (WGS) entry which is preliminary data.</text>
</comment>
<dbReference type="Pfam" id="PF03969">
    <property type="entry name" value="AFG1_ATPase"/>
    <property type="match status" value="1"/>
</dbReference>
<organism evidence="5 6">
    <name type="scientific">Cardiosporidium cionae</name>
    <dbReference type="NCBI Taxonomy" id="476202"/>
    <lineage>
        <taxon>Eukaryota</taxon>
        <taxon>Sar</taxon>
        <taxon>Alveolata</taxon>
        <taxon>Apicomplexa</taxon>
        <taxon>Aconoidasida</taxon>
        <taxon>Nephromycida</taxon>
        <taxon>Cardiosporidium</taxon>
    </lineage>
</organism>
<dbReference type="PANTHER" id="PTHR12169">
    <property type="entry name" value="ATPASE N2B"/>
    <property type="match status" value="1"/>
</dbReference>
<reference evidence="5 6" key="1">
    <citation type="journal article" date="2020" name="bioRxiv">
        <title>Metabolic contributions of an alphaproteobacterial endosymbiont in the apicomplexan Cardiosporidium cionae.</title>
        <authorList>
            <person name="Hunter E.S."/>
            <person name="Paight C.J."/>
            <person name="Lane C.E."/>
        </authorList>
    </citation>
    <scope>NUCLEOTIDE SEQUENCE [LARGE SCALE GENOMIC DNA]</scope>
    <source>
        <strain evidence="5">ESH_2018</strain>
    </source>
</reference>
<dbReference type="InterPro" id="IPR005654">
    <property type="entry name" value="ATPase_AFG1-like"/>
</dbReference>
<evidence type="ECO:0000256" key="1">
    <source>
        <dbReference type="ARBA" id="ARBA00010322"/>
    </source>
</evidence>
<keyword evidence="3" id="KW-0067">ATP-binding</keyword>
<evidence type="ECO:0000313" key="6">
    <source>
        <dbReference type="Proteomes" id="UP000823046"/>
    </source>
</evidence>